<evidence type="ECO:0000313" key="3">
    <source>
        <dbReference type="Proteomes" id="UP000319927"/>
    </source>
</evidence>
<dbReference type="Proteomes" id="UP000319927">
    <property type="component" value="Unassembled WGS sequence"/>
</dbReference>
<keyword evidence="1" id="KW-0812">Transmembrane</keyword>
<name>A0A561VK84_9ACTN</name>
<comment type="caution">
    <text evidence="2">The sequence shown here is derived from an EMBL/GenBank/DDBJ whole genome shotgun (WGS) entry which is preliminary data.</text>
</comment>
<reference evidence="2 3" key="1">
    <citation type="submission" date="2019-06" db="EMBL/GenBank/DDBJ databases">
        <title>Sequencing the genomes of 1000 actinobacteria strains.</title>
        <authorList>
            <person name="Klenk H.-P."/>
        </authorList>
    </citation>
    <scope>NUCLEOTIDE SEQUENCE [LARGE SCALE GENOMIC DNA]</scope>
    <source>
        <strain evidence="2 3">DSM 102131</strain>
    </source>
</reference>
<evidence type="ECO:0000256" key="1">
    <source>
        <dbReference type="SAM" id="Phobius"/>
    </source>
</evidence>
<protein>
    <submittedName>
        <fullName evidence="2">Uncharacterized protein</fullName>
    </submittedName>
</protein>
<dbReference type="AlphaFoldDB" id="A0A561VK84"/>
<feature type="transmembrane region" description="Helical" evidence="1">
    <location>
        <begin position="62"/>
        <end position="83"/>
    </location>
</feature>
<evidence type="ECO:0000313" key="2">
    <source>
        <dbReference type="EMBL" id="TWG12035.1"/>
    </source>
</evidence>
<keyword evidence="1" id="KW-0472">Membrane</keyword>
<keyword evidence="3" id="KW-1185">Reference proteome</keyword>
<organism evidence="2 3">
    <name type="scientific">Micromonospora palomenae</name>
    <dbReference type="NCBI Taxonomy" id="1461247"/>
    <lineage>
        <taxon>Bacteria</taxon>
        <taxon>Bacillati</taxon>
        <taxon>Actinomycetota</taxon>
        <taxon>Actinomycetes</taxon>
        <taxon>Micromonosporales</taxon>
        <taxon>Micromonosporaceae</taxon>
        <taxon>Micromonospora</taxon>
    </lineage>
</organism>
<dbReference type="RefSeq" id="WP_154943054.1">
    <property type="nucleotide sequence ID" value="NZ_VIXA01000004.1"/>
</dbReference>
<proteinExistence type="predicted"/>
<dbReference type="InterPro" id="IPR047789">
    <property type="entry name" value="CU044_5270-like"/>
</dbReference>
<dbReference type="OrthoDB" id="3612087at2"/>
<gene>
    <name evidence="2" type="ORF">FHX75_14366</name>
</gene>
<sequence length="315" mass="33143">MDELRLLQQFGDETELPTAERLSPARSRLTTAMAAMTAKSSAPTTSTVPSTLPRSRRPAWRLVLSGVAAAGVAASLAAVLVLVPDRLGGSTPAARADATQVLRNAATAALRVRDVNPRPDQFVYSRSQEGRGMRESWMSVDGTRDGLVIETSATGRTERIVPGCRNGRAAVLKGDKVVPGETERCTPAPAYRADLPTDAAAMRTFLVEHRSGEPGDANAAGKDVLYYLTGSYLRPRTLAALYEAAATTPDLQAVEHVTDGAGRSGIGIAWPSTRGSGEIVLVFHPETYTFLGVGGSAGSSAVLELAIVDRVGQTT</sequence>
<dbReference type="NCBIfam" id="NF038083">
    <property type="entry name" value="CU044_5270_fam"/>
    <property type="match status" value="1"/>
</dbReference>
<accession>A0A561VK84</accession>
<dbReference type="EMBL" id="VIXA01000004">
    <property type="protein sequence ID" value="TWG12035.1"/>
    <property type="molecule type" value="Genomic_DNA"/>
</dbReference>
<keyword evidence="1" id="KW-1133">Transmembrane helix</keyword>